<dbReference type="Proteomes" id="UP001375240">
    <property type="component" value="Unassembled WGS sequence"/>
</dbReference>
<evidence type="ECO:0000313" key="2">
    <source>
        <dbReference type="EMBL" id="KAK6340902.1"/>
    </source>
</evidence>
<organism evidence="2 3">
    <name type="scientific">Orbilia brochopaga</name>
    <dbReference type="NCBI Taxonomy" id="3140254"/>
    <lineage>
        <taxon>Eukaryota</taxon>
        <taxon>Fungi</taxon>
        <taxon>Dikarya</taxon>
        <taxon>Ascomycota</taxon>
        <taxon>Pezizomycotina</taxon>
        <taxon>Orbiliomycetes</taxon>
        <taxon>Orbiliales</taxon>
        <taxon>Orbiliaceae</taxon>
        <taxon>Orbilia</taxon>
    </lineage>
</organism>
<evidence type="ECO:0000256" key="1">
    <source>
        <dbReference type="SAM" id="MobiDB-lite"/>
    </source>
</evidence>
<reference evidence="2 3" key="1">
    <citation type="submission" date="2019-10" db="EMBL/GenBank/DDBJ databases">
        <authorList>
            <person name="Palmer J.M."/>
        </authorList>
    </citation>
    <scope>NUCLEOTIDE SEQUENCE [LARGE SCALE GENOMIC DNA]</scope>
    <source>
        <strain evidence="2 3">TWF696</strain>
    </source>
</reference>
<feature type="region of interest" description="Disordered" evidence="1">
    <location>
        <begin position="1"/>
        <end position="75"/>
    </location>
</feature>
<dbReference type="EMBL" id="JAVHNQ010000008">
    <property type="protein sequence ID" value="KAK6340902.1"/>
    <property type="molecule type" value="Genomic_DNA"/>
</dbReference>
<name>A0AAV9UGT6_9PEZI</name>
<protein>
    <submittedName>
        <fullName evidence="2">Uncharacterized protein</fullName>
    </submittedName>
</protein>
<comment type="caution">
    <text evidence="2">The sequence shown here is derived from an EMBL/GenBank/DDBJ whole genome shotgun (WGS) entry which is preliminary data.</text>
</comment>
<keyword evidence="3" id="KW-1185">Reference proteome</keyword>
<evidence type="ECO:0000313" key="3">
    <source>
        <dbReference type="Proteomes" id="UP001375240"/>
    </source>
</evidence>
<proteinExistence type="predicted"/>
<sequence length="310" mass="34484">MPEAALVDAPGVKNPGGRTMGENPVASAYLTRRRSFVGKNPRSWEGSRKPEMASSFAPGASGSGPGPRGRRGSPRRRHGLIELLEIEKEFPVLPPNRKTHPPDYRDLTDLRQEGCCILTGEDFQDDCQETICLFPFTMMNLASDRNKVVWRFLAIFLGEELRDKLVAELTSELHGVYTAANALSFQGGLGSRMEITVLTMIPTAQSQPPGYFVDVKLVWHVSRGRGGFATSLPREPENQYEYDDEGHPTVRVQMPDVEGRQTGSFRIATADPVDLPIPSPLLLFWYAFIGDVMGHAGDLNHRLYLQEEDE</sequence>
<accession>A0AAV9UGT6</accession>
<dbReference type="AlphaFoldDB" id="A0AAV9UGT6"/>
<gene>
    <name evidence="2" type="ORF">TWF696_009215</name>
</gene>